<dbReference type="Proteomes" id="UP000311382">
    <property type="component" value="Unassembled WGS sequence"/>
</dbReference>
<feature type="domain" description="F-box" evidence="2">
    <location>
        <begin position="13"/>
        <end position="63"/>
    </location>
</feature>
<dbReference type="SUPFAM" id="SSF81383">
    <property type="entry name" value="F-box domain"/>
    <property type="match status" value="1"/>
</dbReference>
<comment type="caution">
    <text evidence="3">The sequence shown here is derived from an EMBL/GenBank/DDBJ whole genome shotgun (WGS) entry which is preliminary data.</text>
</comment>
<dbReference type="EMBL" id="SOZI01000047">
    <property type="protein sequence ID" value="TNY21290.1"/>
    <property type="molecule type" value="Genomic_DNA"/>
</dbReference>
<dbReference type="AlphaFoldDB" id="A0A5C5FWW2"/>
<sequence>MSAPSEPSTSPSVAPGCSIPDELWIQVLDELDYNGLHKAAQLCKRLKRLTQDQRFDEALFRKAPSKPLREPGTKIGIHPLLQATNCIFTGGDAFAHSHDAGEHSAFEYAAVDEYATRPTCKLLMLNVRTALQVVVRDKDGVTVRKALEHLGNHWAAKPPDFVLDQMAGALQGIPRDEQTWRTTLGERDRWTGWDRAVVTYAGVTMYALQTLTSSAPGRGGRSPAFTGDYKRVGGVGGGGG</sequence>
<evidence type="ECO:0000313" key="4">
    <source>
        <dbReference type="Proteomes" id="UP000311382"/>
    </source>
</evidence>
<gene>
    <name evidence="3" type="ORF">DMC30DRAFT_451330</name>
</gene>
<keyword evidence="4" id="KW-1185">Reference proteome</keyword>
<name>A0A5C5FWW2_9BASI</name>
<evidence type="ECO:0000259" key="2">
    <source>
        <dbReference type="PROSITE" id="PS50181"/>
    </source>
</evidence>
<dbReference type="Pfam" id="PF00646">
    <property type="entry name" value="F-box"/>
    <property type="match status" value="1"/>
</dbReference>
<protein>
    <recommendedName>
        <fullName evidence="2">F-box domain-containing protein</fullName>
    </recommendedName>
</protein>
<evidence type="ECO:0000256" key="1">
    <source>
        <dbReference type="SAM" id="MobiDB-lite"/>
    </source>
</evidence>
<dbReference type="InterPro" id="IPR001810">
    <property type="entry name" value="F-box_dom"/>
</dbReference>
<evidence type="ECO:0000313" key="3">
    <source>
        <dbReference type="EMBL" id="TNY21290.1"/>
    </source>
</evidence>
<reference evidence="3 4" key="1">
    <citation type="submission" date="2019-03" db="EMBL/GenBank/DDBJ databases">
        <title>Rhodosporidium diobovatum UCD-FST 08-225 genome sequencing, assembly, and annotation.</title>
        <authorList>
            <person name="Fakankun I.U."/>
            <person name="Fristensky B."/>
            <person name="Levin D.B."/>
        </authorList>
    </citation>
    <scope>NUCLEOTIDE SEQUENCE [LARGE SCALE GENOMIC DNA]</scope>
    <source>
        <strain evidence="3 4">UCD-FST 08-225</strain>
    </source>
</reference>
<organism evidence="3 4">
    <name type="scientific">Rhodotorula diobovata</name>
    <dbReference type="NCBI Taxonomy" id="5288"/>
    <lineage>
        <taxon>Eukaryota</taxon>
        <taxon>Fungi</taxon>
        <taxon>Dikarya</taxon>
        <taxon>Basidiomycota</taxon>
        <taxon>Pucciniomycotina</taxon>
        <taxon>Microbotryomycetes</taxon>
        <taxon>Sporidiobolales</taxon>
        <taxon>Sporidiobolaceae</taxon>
        <taxon>Rhodotorula</taxon>
    </lineage>
</organism>
<dbReference type="InterPro" id="IPR036047">
    <property type="entry name" value="F-box-like_dom_sf"/>
</dbReference>
<proteinExistence type="predicted"/>
<feature type="region of interest" description="Disordered" evidence="1">
    <location>
        <begin position="215"/>
        <end position="240"/>
    </location>
</feature>
<dbReference type="Gene3D" id="1.20.1280.50">
    <property type="match status" value="1"/>
</dbReference>
<dbReference type="OrthoDB" id="2519278at2759"/>
<accession>A0A5C5FWW2</accession>
<dbReference type="PROSITE" id="PS50181">
    <property type="entry name" value="FBOX"/>
    <property type="match status" value="1"/>
</dbReference>